<accession>A0A381RBN4</accession>
<reference evidence="2" key="1">
    <citation type="submission" date="2018-05" db="EMBL/GenBank/DDBJ databases">
        <authorList>
            <person name="Lanie J.A."/>
            <person name="Ng W.-L."/>
            <person name="Kazmierczak K.M."/>
            <person name="Andrzejewski T.M."/>
            <person name="Davidsen T.M."/>
            <person name="Wayne K.J."/>
            <person name="Tettelin H."/>
            <person name="Glass J.I."/>
            <person name="Rusch D."/>
            <person name="Podicherti R."/>
            <person name="Tsui H.-C.T."/>
            <person name="Winkler M.E."/>
        </authorList>
    </citation>
    <scope>NUCLEOTIDE SEQUENCE</scope>
</reference>
<evidence type="ECO:0000313" key="2">
    <source>
        <dbReference type="EMBL" id="SUZ88624.1"/>
    </source>
</evidence>
<organism evidence="2">
    <name type="scientific">marine metagenome</name>
    <dbReference type="NCBI Taxonomy" id="408172"/>
    <lineage>
        <taxon>unclassified sequences</taxon>
        <taxon>metagenomes</taxon>
        <taxon>ecological metagenomes</taxon>
    </lineage>
</organism>
<gene>
    <name evidence="2" type="ORF">METZ01_LOCUS41478</name>
</gene>
<evidence type="ECO:0008006" key="3">
    <source>
        <dbReference type="Google" id="ProtNLM"/>
    </source>
</evidence>
<keyword evidence="1" id="KW-0472">Membrane</keyword>
<name>A0A381RBN4_9ZZZZ</name>
<dbReference type="AlphaFoldDB" id="A0A381RBN4"/>
<sequence>MDRRSDMNKRTLATKQRTKLVDITTTLLFGLFAIVLISNPVFPQSGRIQKVTNIEFEAISEMSGLAKSRRYADVYWMHNDSGDRARLFAADSEGKVIIPSFMSSFYHGEREEAGKNPWPGLIIETAVNIDWEDIAVDEDFLYIADMGNNGNARRDLGVYLIAEPNPRARQHARPFKFIPVRYPDQDAYPPEEWHFDSEAMFVHQDKLYFLTKHRGSAIGLSSGTKLYRLDSMDADQINVLTLVDSFADASLLTAAELSPDGSQLAALGYTDLWFFSDPVNGDEWLSGTIRRLPMDITVTKFAEALTWLDNETLLIGNESEEWFSVDLSDLPVYDNTSPAEEGLEKFRQYFQSLRR</sequence>
<keyword evidence="1" id="KW-0812">Transmembrane</keyword>
<evidence type="ECO:0000256" key="1">
    <source>
        <dbReference type="SAM" id="Phobius"/>
    </source>
</evidence>
<feature type="transmembrane region" description="Helical" evidence="1">
    <location>
        <begin position="20"/>
        <end position="42"/>
    </location>
</feature>
<keyword evidence="1" id="KW-1133">Transmembrane helix</keyword>
<dbReference type="EMBL" id="UINC01001780">
    <property type="protein sequence ID" value="SUZ88624.1"/>
    <property type="molecule type" value="Genomic_DNA"/>
</dbReference>
<proteinExistence type="predicted"/>
<protein>
    <recommendedName>
        <fullName evidence="3">Phytase-like domain-containing protein</fullName>
    </recommendedName>
</protein>